<evidence type="ECO:0000313" key="3">
    <source>
        <dbReference type="Proteomes" id="UP000015525"/>
    </source>
</evidence>
<dbReference type="RefSeq" id="WP_021238900.1">
    <property type="nucleotide sequence ID" value="NZ_ATHO01000128.1"/>
</dbReference>
<sequence length="102" mass="10509">MAGAGKGKLQAAGDNLGEVVGQMSWHLCNARANGWIDDAFYRKESVALRQAIFSKLGVSAPEAASTPADGGNDQTAESSEDIRKQACLKAAGSDPAAVQACQ</sequence>
<evidence type="ECO:0000313" key="2">
    <source>
        <dbReference type="EMBL" id="EQB04477.1"/>
    </source>
</evidence>
<dbReference type="Proteomes" id="UP000015525">
    <property type="component" value="Unassembled WGS sequence"/>
</dbReference>
<evidence type="ECO:0000256" key="1">
    <source>
        <dbReference type="SAM" id="MobiDB-lite"/>
    </source>
</evidence>
<reference evidence="2 3" key="1">
    <citation type="journal article" date="2013" name="Genome Announc.">
        <title>Draft Genome Sequence of Sphingobium quisquiliarum Strain P25T, a Novel Hexachlorocyclohexane (HCH)-Degrading Bacterium Isolated from an HCH Dumpsite.</title>
        <authorList>
            <person name="Kumar Singh A."/>
            <person name="Sangwan N."/>
            <person name="Sharma A."/>
            <person name="Gupta V."/>
            <person name="Khurana J.P."/>
            <person name="Lal R."/>
        </authorList>
    </citation>
    <scope>NUCLEOTIDE SEQUENCE [LARGE SCALE GENOMIC DNA]</scope>
    <source>
        <strain evidence="2 3">P25</strain>
    </source>
</reference>
<dbReference type="AlphaFoldDB" id="T0GUW0"/>
<proteinExistence type="predicted"/>
<accession>T0GUW0</accession>
<gene>
    <name evidence="2" type="ORF">L288_13880</name>
</gene>
<feature type="region of interest" description="Disordered" evidence="1">
    <location>
        <begin position="61"/>
        <end position="82"/>
    </location>
</feature>
<organism evidence="2 3">
    <name type="scientific">Sphingobium quisquiliarum P25</name>
    <dbReference type="NCBI Taxonomy" id="1329909"/>
    <lineage>
        <taxon>Bacteria</taxon>
        <taxon>Pseudomonadati</taxon>
        <taxon>Pseudomonadota</taxon>
        <taxon>Alphaproteobacteria</taxon>
        <taxon>Sphingomonadales</taxon>
        <taxon>Sphingomonadaceae</taxon>
        <taxon>Sphingobium</taxon>
    </lineage>
</organism>
<protein>
    <submittedName>
        <fullName evidence="2">Uncharacterized protein</fullName>
    </submittedName>
</protein>
<comment type="caution">
    <text evidence="2">The sequence shown here is derived from an EMBL/GenBank/DDBJ whole genome shotgun (WGS) entry which is preliminary data.</text>
</comment>
<name>T0GUW0_9SPHN</name>
<dbReference type="PATRIC" id="fig|1329909.3.peg.2666"/>
<dbReference type="EMBL" id="ATHO01000128">
    <property type="protein sequence ID" value="EQB04477.1"/>
    <property type="molecule type" value="Genomic_DNA"/>
</dbReference>
<keyword evidence="3" id="KW-1185">Reference proteome</keyword>